<evidence type="ECO:0000256" key="1">
    <source>
        <dbReference type="SAM" id="Phobius"/>
    </source>
</evidence>
<reference evidence="2" key="2">
    <citation type="submission" date="2020-09" db="EMBL/GenBank/DDBJ databases">
        <authorList>
            <person name="Sun Q."/>
            <person name="Kim S."/>
        </authorList>
    </citation>
    <scope>NUCLEOTIDE SEQUENCE</scope>
    <source>
        <strain evidence="2">KCTC 23077</strain>
    </source>
</reference>
<feature type="transmembrane region" description="Helical" evidence="1">
    <location>
        <begin position="39"/>
        <end position="58"/>
    </location>
</feature>
<feature type="transmembrane region" description="Helical" evidence="1">
    <location>
        <begin position="12"/>
        <end position="33"/>
    </location>
</feature>
<feature type="transmembrane region" description="Helical" evidence="1">
    <location>
        <begin position="102"/>
        <end position="119"/>
    </location>
</feature>
<dbReference type="Proteomes" id="UP000646426">
    <property type="component" value="Unassembled WGS sequence"/>
</dbReference>
<organism evidence="2 3">
    <name type="scientific">Cognatilysobacter bugurensis</name>
    <dbReference type="NCBI Taxonomy" id="543356"/>
    <lineage>
        <taxon>Bacteria</taxon>
        <taxon>Pseudomonadati</taxon>
        <taxon>Pseudomonadota</taxon>
        <taxon>Gammaproteobacteria</taxon>
        <taxon>Lysobacterales</taxon>
        <taxon>Lysobacteraceae</taxon>
        <taxon>Cognatilysobacter</taxon>
    </lineage>
</organism>
<keyword evidence="3" id="KW-1185">Reference proteome</keyword>
<evidence type="ECO:0000313" key="2">
    <source>
        <dbReference type="EMBL" id="GHA79874.1"/>
    </source>
</evidence>
<keyword evidence="1" id="KW-1133">Transmembrane helix</keyword>
<dbReference type="EMBL" id="BMYD01000002">
    <property type="protein sequence ID" value="GHA79874.1"/>
    <property type="molecule type" value="Genomic_DNA"/>
</dbReference>
<keyword evidence="1" id="KW-0472">Membrane</keyword>
<dbReference type="AlphaFoldDB" id="A0A918SZ57"/>
<keyword evidence="1" id="KW-0812">Transmembrane</keyword>
<proteinExistence type="predicted"/>
<gene>
    <name evidence="2" type="ORF">GCM10007067_16820</name>
</gene>
<evidence type="ECO:0000313" key="3">
    <source>
        <dbReference type="Proteomes" id="UP000646426"/>
    </source>
</evidence>
<comment type="caution">
    <text evidence="2">The sequence shown here is derived from an EMBL/GenBank/DDBJ whole genome shotgun (WGS) entry which is preliminary data.</text>
</comment>
<reference evidence="2" key="1">
    <citation type="journal article" date="2014" name="Int. J. Syst. Evol. Microbiol.">
        <title>Complete genome sequence of Corynebacterium casei LMG S-19264T (=DSM 44701T), isolated from a smear-ripened cheese.</title>
        <authorList>
            <consortium name="US DOE Joint Genome Institute (JGI-PGF)"/>
            <person name="Walter F."/>
            <person name="Albersmeier A."/>
            <person name="Kalinowski J."/>
            <person name="Ruckert C."/>
        </authorList>
    </citation>
    <scope>NUCLEOTIDE SEQUENCE</scope>
    <source>
        <strain evidence="2">KCTC 23077</strain>
    </source>
</reference>
<protein>
    <recommendedName>
        <fullName evidence="4">ATP synthase subunit I</fullName>
    </recommendedName>
</protein>
<dbReference type="GO" id="GO:0005886">
    <property type="term" value="C:plasma membrane"/>
    <property type="evidence" value="ECO:0007669"/>
    <property type="project" value="UniProtKB-SubCell"/>
</dbReference>
<sequence>MHDPMTAGRRLASRAIVWQAGATALVAVALLVLDAAYALAAAAGGMAIVVAHAAAAWLSYRGGVQPAGVVLSRWFMGVLVRWAVVLLALVLCFGVWRLAPLPVLVGAVAALLGQGAVALRR</sequence>
<feature type="transmembrane region" description="Helical" evidence="1">
    <location>
        <begin position="78"/>
        <end position="96"/>
    </location>
</feature>
<name>A0A918SZ57_9GAMM</name>
<evidence type="ECO:0008006" key="4">
    <source>
        <dbReference type="Google" id="ProtNLM"/>
    </source>
</evidence>
<accession>A0A918SZ57</accession>